<accession>U5BQL1</accession>
<dbReference type="Proteomes" id="UP000016843">
    <property type="component" value="Unassembled WGS sequence"/>
</dbReference>
<dbReference type="AlphaFoldDB" id="U5BQL1"/>
<proteinExistence type="predicted"/>
<dbReference type="EMBL" id="AWXR01000136">
    <property type="protein sequence ID" value="ERM80198.1"/>
    <property type="molecule type" value="Genomic_DNA"/>
</dbReference>
<sequence length="33" mass="4007">MHGLFWFEKRLDPKYALGFPMGLKLKENQNIRK</sequence>
<keyword evidence="2" id="KW-1185">Reference proteome</keyword>
<organism evidence="1 2">
    <name type="scientific">Rhodonellum psychrophilum GCM71 = DSM 17998</name>
    <dbReference type="NCBI Taxonomy" id="1123057"/>
    <lineage>
        <taxon>Bacteria</taxon>
        <taxon>Pseudomonadati</taxon>
        <taxon>Bacteroidota</taxon>
        <taxon>Cytophagia</taxon>
        <taxon>Cytophagales</taxon>
        <taxon>Cytophagaceae</taxon>
        <taxon>Rhodonellum</taxon>
    </lineage>
</organism>
<name>U5BQL1_9BACT</name>
<evidence type="ECO:0000313" key="1">
    <source>
        <dbReference type="EMBL" id="ERM80198.1"/>
    </source>
</evidence>
<evidence type="ECO:0000313" key="2">
    <source>
        <dbReference type="Proteomes" id="UP000016843"/>
    </source>
</evidence>
<gene>
    <name evidence="1" type="ORF">P872_13990</name>
</gene>
<comment type="caution">
    <text evidence="1">The sequence shown here is derived from an EMBL/GenBank/DDBJ whole genome shotgun (WGS) entry which is preliminary data.</text>
</comment>
<reference evidence="1 2" key="1">
    <citation type="journal article" date="2013" name="Genome Announc.">
        <title>Draft Genome Sequence of the Psychrophilic and Alkaliphilic Rhodonellum psychrophilum Strain GCM71T.</title>
        <authorList>
            <person name="Hauptmann A.L."/>
            <person name="Glaring M.A."/>
            <person name="Hallin P.F."/>
            <person name="Prieme A."/>
            <person name="Stougaard P."/>
        </authorList>
    </citation>
    <scope>NUCLEOTIDE SEQUENCE [LARGE SCALE GENOMIC DNA]</scope>
    <source>
        <strain evidence="1 2">GCM71</strain>
    </source>
</reference>
<protein>
    <submittedName>
        <fullName evidence="1">Uncharacterized protein</fullName>
    </submittedName>
</protein>